<protein>
    <submittedName>
        <fullName evidence="2">Uncharacterized protein</fullName>
    </submittedName>
</protein>
<keyword evidence="1" id="KW-0812">Transmembrane</keyword>
<feature type="transmembrane region" description="Helical" evidence="1">
    <location>
        <begin position="20"/>
        <end position="38"/>
    </location>
</feature>
<accession>A0AAF0TCF4</accession>
<proteinExistence type="predicted"/>
<dbReference type="AlphaFoldDB" id="A0AAF0TCF4"/>
<gene>
    <name evidence="2" type="ORF">MTR67_006714</name>
</gene>
<keyword evidence="1" id="KW-1133">Transmembrane helix</keyword>
<evidence type="ECO:0000313" key="3">
    <source>
        <dbReference type="Proteomes" id="UP001234989"/>
    </source>
</evidence>
<dbReference type="EMBL" id="CP133612">
    <property type="protein sequence ID" value="WMV13329.1"/>
    <property type="molecule type" value="Genomic_DNA"/>
</dbReference>
<name>A0AAF0TCF4_SOLVR</name>
<evidence type="ECO:0000313" key="2">
    <source>
        <dbReference type="EMBL" id="WMV13329.1"/>
    </source>
</evidence>
<evidence type="ECO:0000256" key="1">
    <source>
        <dbReference type="SAM" id="Phobius"/>
    </source>
</evidence>
<sequence>DRHDQQSEGHCSHSLSIKSIFFLLILDRLFVTTIPPSLRRIWKHRHINSCRSFSLCIGMEPL</sequence>
<feature type="non-terminal residue" evidence="2">
    <location>
        <position position="1"/>
    </location>
</feature>
<keyword evidence="1" id="KW-0472">Membrane</keyword>
<dbReference type="Proteomes" id="UP001234989">
    <property type="component" value="Chromosome 1"/>
</dbReference>
<organism evidence="2 3">
    <name type="scientific">Solanum verrucosum</name>
    <dbReference type="NCBI Taxonomy" id="315347"/>
    <lineage>
        <taxon>Eukaryota</taxon>
        <taxon>Viridiplantae</taxon>
        <taxon>Streptophyta</taxon>
        <taxon>Embryophyta</taxon>
        <taxon>Tracheophyta</taxon>
        <taxon>Spermatophyta</taxon>
        <taxon>Magnoliopsida</taxon>
        <taxon>eudicotyledons</taxon>
        <taxon>Gunneridae</taxon>
        <taxon>Pentapetalae</taxon>
        <taxon>asterids</taxon>
        <taxon>lamiids</taxon>
        <taxon>Solanales</taxon>
        <taxon>Solanaceae</taxon>
        <taxon>Solanoideae</taxon>
        <taxon>Solaneae</taxon>
        <taxon>Solanum</taxon>
    </lineage>
</organism>
<reference evidence="2" key="1">
    <citation type="submission" date="2023-08" db="EMBL/GenBank/DDBJ databases">
        <title>A de novo genome assembly of Solanum verrucosum Schlechtendal, a Mexican diploid species geographically isolated from the other diploid A-genome species in potato relatives.</title>
        <authorList>
            <person name="Hosaka K."/>
        </authorList>
    </citation>
    <scope>NUCLEOTIDE SEQUENCE</scope>
    <source>
        <tissue evidence="2">Young leaves</tissue>
    </source>
</reference>
<keyword evidence="3" id="KW-1185">Reference proteome</keyword>